<accession>M5G0S6</accession>
<dbReference type="EMBL" id="JH795870">
    <property type="protein sequence ID" value="EJT99436.1"/>
    <property type="molecule type" value="Genomic_DNA"/>
</dbReference>
<proteinExistence type="predicted"/>
<dbReference type="AlphaFoldDB" id="M5G0S6"/>
<evidence type="ECO:0000256" key="2">
    <source>
        <dbReference type="SAM" id="MobiDB-lite"/>
    </source>
</evidence>
<evidence type="ECO:0000256" key="3">
    <source>
        <dbReference type="SAM" id="SignalP"/>
    </source>
</evidence>
<keyword evidence="1" id="KW-0175">Coiled coil</keyword>
<sequence length="377" mass="42947">MRTSSVAVLAVALAASTLAAPVNLEQDAAGLEARADFAKVEHTVAHHVDENAGVYNTIANGAMNVINSRSIDDEAAPELTEREFQELVGRNWLTGMGKRIFRPRHAIVNHLQENQEQNQERSLDDEMELDERDLEELDQLEPRLFGFIKRLRNKIFGGNSNNIQNNNQNYNQEYQKRSLDDEMELDGRDLEEFDQLEPRLFGFVKRIGHRFFGSGVGHSNNNQEYTQKRSLEDVEQLNARDLEDLLELDEREIDEFLDSFDERGIEALASRMLHHHNAKKAAAAAAAAETEVDNNQQAQPQPQPQPQPRSLEDIDDEIDLSARSMPEEELDFEPFSARSVPEDELEWTVDMRDVEGEENLVERNKAGQVFSKVLNII</sequence>
<keyword evidence="3" id="KW-0732">Signal</keyword>
<feature type="signal peptide" evidence="3">
    <location>
        <begin position="1"/>
        <end position="19"/>
    </location>
</feature>
<dbReference type="RefSeq" id="XP_040626334.1">
    <property type="nucleotide sequence ID" value="XM_040770533.1"/>
</dbReference>
<keyword evidence="5" id="KW-1185">Reference proteome</keyword>
<name>M5G0S6_DACPD</name>
<protein>
    <submittedName>
        <fullName evidence="4">Uncharacterized protein</fullName>
    </submittedName>
</protein>
<dbReference type="OrthoDB" id="3415466at2759"/>
<dbReference type="HOGENOM" id="CLU_733662_0_0_1"/>
<dbReference type="Proteomes" id="UP000030653">
    <property type="component" value="Unassembled WGS sequence"/>
</dbReference>
<reference evidence="4 5" key="1">
    <citation type="journal article" date="2012" name="Science">
        <title>The Paleozoic origin of enzymatic lignin decomposition reconstructed from 31 fungal genomes.</title>
        <authorList>
            <person name="Floudas D."/>
            <person name="Binder M."/>
            <person name="Riley R."/>
            <person name="Barry K."/>
            <person name="Blanchette R.A."/>
            <person name="Henrissat B."/>
            <person name="Martinez A.T."/>
            <person name="Otillar R."/>
            <person name="Spatafora J.W."/>
            <person name="Yadav J.S."/>
            <person name="Aerts A."/>
            <person name="Benoit I."/>
            <person name="Boyd A."/>
            <person name="Carlson A."/>
            <person name="Copeland A."/>
            <person name="Coutinho P.M."/>
            <person name="de Vries R.P."/>
            <person name="Ferreira P."/>
            <person name="Findley K."/>
            <person name="Foster B."/>
            <person name="Gaskell J."/>
            <person name="Glotzer D."/>
            <person name="Gorecki P."/>
            <person name="Heitman J."/>
            <person name="Hesse C."/>
            <person name="Hori C."/>
            <person name="Igarashi K."/>
            <person name="Jurgens J.A."/>
            <person name="Kallen N."/>
            <person name="Kersten P."/>
            <person name="Kohler A."/>
            <person name="Kuees U."/>
            <person name="Kumar T.K.A."/>
            <person name="Kuo A."/>
            <person name="LaButti K."/>
            <person name="Larrondo L.F."/>
            <person name="Lindquist E."/>
            <person name="Ling A."/>
            <person name="Lombard V."/>
            <person name="Lucas S."/>
            <person name="Lundell T."/>
            <person name="Martin R."/>
            <person name="McLaughlin D.J."/>
            <person name="Morgenstern I."/>
            <person name="Morin E."/>
            <person name="Murat C."/>
            <person name="Nagy L.G."/>
            <person name="Nolan M."/>
            <person name="Ohm R.A."/>
            <person name="Patyshakuliyeva A."/>
            <person name="Rokas A."/>
            <person name="Ruiz-Duenas F.J."/>
            <person name="Sabat G."/>
            <person name="Salamov A."/>
            <person name="Samejima M."/>
            <person name="Schmutz J."/>
            <person name="Slot J.C."/>
            <person name="St John F."/>
            <person name="Stenlid J."/>
            <person name="Sun H."/>
            <person name="Sun S."/>
            <person name="Syed K."/>
            <person name="Tsang A."/>
            <person name="Wiebenga A."/>
            <person name="Young D."/>
            <person name="Pisabarro A."/>
            <person name="Eastwood D.C."/>
            <person name="Martin F."/>
            <person name="Cullen D."/>
            <person name="Grigoriev I.V."/>
            <person name="Hibbett D.S."/>
        </authorList>
    </citation>
    <scope>NUCLEOTIDE SEQUENCE [LARGE SCALE GENOMIC DNA]</scope>
    <source>
        <strain evidence="4 5">DJM-731 SS1</strain>
    </source>
</reference>
<dbReference type="GeneID" id="63685595"/>
<feature type="region of interest" description="Disordered" evidence="2">
    <location>
        <begin position="285"/>
        <end position="311"/>
    </location>
</feature>
<organism evidence="4 5">
    <name type="scientific">Dacryopinax primogenitus (strain DJM 731)</name>
    <name type="common">Brown rot fungus</name>
    <dbReference type="NCBI Taxonomy" id="1858805"/>
    <lineage>
        <taxon>Eukaryota</taxon>
        <taxon>Fungi</taxon>
        <taxon>Dikarya</taxon>
        <taxon>Basidiomycota</taxon>
        <taxon>Agaricomycotina</taxon>
        <taxon>Dacrymycetes</taxon>
        <taxon>Dacrymycetales</taxon>
        <taxon>Dacrymycetaceae</taxon>
        <taxon>Dacryopinax</taxon>
    </lineage>
</organism>
<feature type="coiled-coil region" evidence="1">
    <location>
        <begin position="231"/>
        <end position="259"/>
    </location>
</feature>
<evidence type="ECO:0000313" key="4">
    <source>
        <dbReference type="EMBL" id="EJT99436.1"/>
    </source>
</evidence>
<feature type="chain" id="PRO_5004067428" evidence="3">
    <location>
        <begin position="20"/>
        <end position="377"/>
    </location>
</feature>
<gene>
    <name evidence="4" type="ORF">DACRYDRAFT_118149</name>
</gene>
<evidence type="ECO:0000256" key="1">
    <source>
        <dbReference type="SAM" id="Coils"/>
    </source>
</evidence>
<evidence type="ECO:0000313" key="5">
    <source>
        <dbReference type="Proteomes" id="UP000030653"/>
    </source>
</evidence>